<proteinExistence type="inferred from homology"/>
<dbReference type="AlphaFoldDB" id="A0A2V3J0Z0"/>
<dbReference type="PANTHER" id="PTHR12804:SF0">
    <property type="entry name" value="SIGNAL PEPTIDASE COMPLEX SUBUNIT 3"/>
    <property type="match status" value="1"/>
</dbReference>
<comment type="similarity">
    <text evidence="2">Belongs to the SPCS3 family.</text>
</comment>
<dbReference type="GO" id="GO:0006465">
    <property type="term" value="P:signal peptide processing"/>
    <property type="evidence" value="ECO:0007669"/>
    <property type="project" value="InterPro"/>
</dbReference>
<evidence type="ECO:0000256" key="5">
    <source>
        <dbReference type="ARBA" id="ARBA00022968"/>
    </source>
</evidence>
<evidence type="ECO:0000256" key="4">
    <source>
        <dbReference type="ARBA" id="ARBA00022824"/>
    </source>
</evidence>
<protein>
    <recommendedName>
        <fullName evidence="8">Signal peptidase complex subunit 3</fullName>
    </recommendedName>
</protein>
<dbReference type="Proteomes" id="UP000247409">
    <property type="component" value="Unassembled WGS sequence"/>
</dbReference>
<reference evidence="10 11" key="1">
    <citation type="journal article" date="2018" name="Mol. Biol. Evol.">
        <title>Analysis of the draft genome of the red seaweed Gracilariopsis chorda provides insights into genome size evolution in Rhodophyta.</title>
        <authorList>
            <person name="Lee J."/>
            <person name="Yang E.C."/>
            <person name="Graf L."/>
            <person name="Yang J.H."/>
            <person name="Qiu H."/>
            <person name="Zel Zion U."/>
            <person name="Chan C.X."/>
            <person name="Stephens T.G."/>
            <person name="Weber A.P.M."/>
            <person name="Boo G.H."/>
            <person name="Boo S.M."/>
            <person name="Kim K.M."/>
            <person name="Shin Y."/>
            <person name="Jung M."/>
            <person name="Lee S.J."/>
            <person name="Yim H.S."/>
            <person name="Lee J.H."/>
            <person name="Bhattacharya D."/>
            <person name="Yoon H.S."/>
        </authorList>
    </citation>
    <scope>NUCLEOTIDE SEQUENCE [LARGE SCALE GENOMIC DNA]</scope>
    <source>
        <strain evidence="10 11">SKKU-2015</strain>
        <tissue evidence="10">Whole body</tissue>
    </source>
</reference>
<evidence type="ECO:0000256" key="9">
    <source>
        <dbReference type="SAM" id="Phobius"/>
    </source>
</evidence>
<evidence type="ECO:0000313" key="11">
    <source>
        <dbReference type="Proteomes" id="UP000247409"/>
    </source>
</evidence>
<gene>
    <name evidence="10" type="ORF">BWQ96_02586</name>
</gene>
<dbReference type="GO" id="GO:0045047">
    <property type="term" value="P:protein targeting to ER"/>
    <property type="evidence" value="ECO:0007669"/>
    <property type="project" value="TreeGrafter"/>
</dbReference>
<dbReference type="PANTHER" id="PTHR12804">
    <property type="entry name" value="MICROSOMAL SIGNAL PEPTIDASE 23 KD SUBUNIT SPC22/23"/>
    <property type="match status" value="1"/>
</dbReference>
<sequence>MHAIGPRVNVFFTHLMTMTFVLVAIGSSFSYMQLRKSSPIVDLRMSEMSFLRQLQREKCDQAYIKFDLDADFRKMWSWNINHMYVYVVAEYQSSTHTRNEVVVWDSILSGRQDALIARKGQYNKYSLKDHGYGLRNTPVTLKFKYNILPYMGPLFYGEEGQTSFNVPANYTSRSVSFA</sequence>
<dbReference type="STRING" id="448386.A0A2V3J0Z0"/>
<evidence type="ECO:0000256" key="3">
    <source>
        <dbReference type="ARBA" id="ARBA00022692"/>
    </source>
</evidence>
<name>A0A2V3J0Z0_9FLOR</name>
<keyword evidence="5" id="KW-0735">Signal-anchor</keyword>
<evidence type="ECO:0000256" key="2">
    <source>
        <dbReference type="ARBA" id="ARBA00009289"/>
    </source>
</evidence>
<keyword evidence="7 9" id="KW-0472">Membrane</keyword>
<dbReference type="PIRSF" id="PIRSF016089">
    <property type="entry name" value="SPC22"/>
    <property type="match status" value="1"/>
</dbReference>
<evidence type="ECO:0000256" key="7">
    <source>
        <dbReference type="ARBA" id="ARBA00023136"/>
    </source>
</evidence>
<keyword evidence="11" id="KW-1185">Reference proteome</keyword>
<keyword evidence="4" id="KW-0256">Endoplasmic reticulum</keyword>
<dbReference type="GO" id="GO:0005787">
    <property type="term" value="C:signal peptidase complex"/>
    <property type="evidence" value="ECO:0007669"/>
    <property type="project" value="InterPro"/>
</dbReference>
<evidence type="ECO:0000256" key="1">
    <source>
        <dbReference type="ARBA" id="ARBA00004648"/>
    </source>
</evidence>
<evidence type="ECO:0000256" key="6">
    <source>
        <dbReference type="ARBA" id="ARBA00022989"/>
    </source>
</evidence>
<dbReference type="EMBL" id="NBIV01000022">
    <property type="protein sequence ID" value="PXF47607.1"/>
    <property type="molecule type" value="Genomic_DNA"/>
</dbReference>
<dbReference type="Pfam" id="PF04573">
    <property type="entry name" value="SPC22"/>
    <property type="match status" value="1"/>
</dbReference>
<comment type="subcellular location">
    <subcellularLocation>
        <location evidence="1">Endoplasmic reticulum membrane</location>
        <topology evidence="1">Single-pass type II membrane protein</topology>
    </subcellularLocation>
</comment>
<keyword evidence="3 9" id="KW-0812">Transmembrane</keyword>
<comment type="caution">
    <text evidence="10">The sequence shown here is derived from an EMBL/GenBank/DDBJ whole genome shotgun (WGS) entry which is preliminary data.</text>
</comment>
<dbReference type="InterPro" id="IPR007653">
    <property type="entry name" value="SPC3"/>
</dbReference>
<feature type="transmembrane region" description="Helical" evidence="9">
    <location>
        <begin position="12"/>
        <end position="34"/>
    </location>
</feature>
<keyword evidence="6 9" id="KW-1133">Transmembrane helix</keyword>
<evidence type="ECO:0000313" key="10">
    <source>
        <dbReference type="EMBL" id="PXF47607.1"/>
    </source>
</evidence>
<accession>A0A2V3J0Z0</accession>
<dbReference type="OrthoDB" id="10261524at2759"/>
<evidence type="ECO:0000256" key="8">
    <source>
        <dbReference type="ARBA" id="ARBA00029556"/>
    </source>
</evidence>
<organism evidence="10 11">
    <name type="scientific">Gracilariopsis chorda</name>
    <dbReference type="NCBI Taxonomy" id="448386"/>
    <lineage>
        <taxon>Eukaryota</taxon>
        <taxon>Rhodophyta</taxon>
        <taxon>Florideophyceae</taxon>
        <taxon>Rhodymeniophycidae</taxon>
        <taxon>Gracilariales</taxon>
        <taxon>Gracilariaceae</taxon>
        <taxon>Gracilariopsis</taxon>
    </lineage>
</organism>